<evidence type="ECO:0000256" key="3">
    <source>
        <dbReference type="ARBA" id="ARBA00013253"/>
    </source>
</evidence>
<evidence type="ECO:0000313" key="14">
    <source>
        <dbReference type="EMBL" id="QHC36991.1"/>
    </source>
</evidence>
<evidence type="ECO:0000256" key="9">
    <source>
        <dbReference type="ARBA" id="ARBA00022909"/>
    </source>
</evidence>
<evidence type="ECO:0000256" key="4">
    <source>
        <dbReference type="ARBA" id="ARBA00016218"/>
    </source>
</evidence>
<evidence type="ECO:0000256" key="12">
    <source>
        <dbReference type="ARBA" id="ARBA00033413"/>
    </source>
</evidence>
<dbReference type="OrthoDB" id="9808041at2"/>
<dbReference type="CDD" id="cd00483">
    <property type="entry name" value="HPPK"/>
    <property type="match status" value="1"/>
</dbReference>
<evidence type="ECO:0000256" key="2">
    <source>
        <dbReference type="ARBA" id="ARBA00005810"/>
    </source>
</evidence>
<evidence type="ECO:0000259" key="13">
    <source>
        <dbReference type="Pfam" id="PF01288"/>
    </source>
</evidence>
<reference evidence="14 15" key="1">
    <citation type="journal article" date="2020" name="Carbohydr. Polym.">
        <title>Characterization and optimization of production of bacterial cellulose from strain CGMCC 17276 based on whole-genome analysis.</title>
        <authorList>
            <person name="Lu T."/>
            <person name="Gao H."/>
            <person name="Liao B."/>
            <person name="Wu J."/>
            <person name="Zhang W."/>
            <person name="Huang J."/>
            <person name="Liu M."/>
            <person name="Huang J."/>
            <person name="Chang Z."/>
            <person name="Jin M."/>
            <person name="Yi Z."/>
            <person name="Jiang D."/>
        </authorList>
    </citation>
    <scope>NUCLEOTIDE SEQUENCE [LARGE SCALE GENOMIC DNA]</scope>
    <source>
        <strain evidence="14 15">CGMCC 17276</strain>
    </source>
</reference>
<keyword evidence="6" id="KW-0547">Nucleotide-binding</keyword>
<keyword evidence="7 14" id="KW-0418">Kinase</keyword>
<dbReference type="NCBIfam" id="TIGR01498">
    <property type="entry name" value="folK"/>
    <property type="match status" value="1"/>
</dbReference>
<evidence type="ECO:0000256" key="10">
    <source>
        <dbReference type="ARBA" id="ARBA00029409"/>
    </source>
</evidence>
<evidence type="ECO:0000313" key="15">
    <source>
        <dbReference type="Proteomes" id="UP000464674"/>
    </source>
</evidence>
<dbReference type="InterPro" id="IPR000550">
    <property type="entry name" value="Hppk"/>
</dbReference>
<dbReference type="EMBL" id="CP041348">
    <property type="protein sequence ID" value="QHC36991.1"/>
    <property type="molecule type" value="Genomic_DNA"/>
</dbReference>
<dbReference type="GO" id="GO:0016301">
    <property type="term" value="F:kinase activity"/>
    <property type="evidence" value="ECO:0007669"/>
    <property type="project" value="UniProtKB-KW"/>
</dbReference>
<dbReference type="AlphaFoldDB" id="A0A857FRF8"/>
<dbReference type="InterPro" id="IPR035907">
    <property type="entry name" value="Hppk_sf"/>
</dbReference>
<comment type="function">
    <text evidence="10">Catalyzes the transfer of pyrophosphate from adenosine triphosphate (ATP) to 6-hydroxymethyl-7,8-dihydropterin, an enzymatic step in folate biosynthesis pathway.</text>
</comment>
<dbReference type="GO" id="GO:0046656">
    <property type="term" value="P:folic acid biosynthetic process"/>
    <property type="evidence" value="ECO:0007669"/>
    <property type="project" value="UniProtKB-KW"/>
</dbReference>
<evidence type="ECO:0000256" key="6">
    <source>
        <dbReference type="ARBA" id="ARBA00022741"/>
    </source>
</evidence>
<dbReference type="PANTHER" id="PTHR43071">
    <property type="entry name" value="2-AMINO-4-HYDROXY-6-HYDROXYMETHYLDIHYDROPTERIDINE PYROPHOSPHOKINASE"/>
    <property type="match status" value="1"/>
</dbReference>
<evidence type="ECO:0000256" key="7">
    <source>
        <dbReference type="ARBA" id="ARBA00022777"/>
    </source>
</evidence>
<gene>
    <name evidence="14" type="primary">folK</name>
    <name evidence="14" type="ORF">FMA36_02355</name>
</gene>
<keyword evidence="8" id="KW-0067">ATP-binding</keyword>
<dbReference type="GO" id="GO:0005524">
    <property type="term" value="F:ATP binding"/>
    <property type="evidence" value="ECO:0007669"/>
    <property type="project" value="UniProtKB-KW"/>
</dbReference>
<accession>A0A857FRF8</accession>
<dbReference type="GO" id="GO:0046654">
    <property type="term" value="P:tetrahydrofolate biosynthetic process"/>
    <property type="evidence" value="ECO:0007669"/>
    <property type="project" value="UniProtKB-UniPathway"/>
</dbReference>
<evidence type="ECO:0000256" key="1">
    <source>
        <dbReference type="ARBA" id="ARBA00005051"/>
    </source>
</evidence>
<dbReference type="Gene3D" id="3.30.70.560">
    <property type="entry name" value="7,8-Dihydro-6-hydroxymethylpterin-pyrophosphokinase HPPK"/>
    <property type="match status" value="1"/>
</dbReference>
<comment type="similarity">
    <text evidence="2">Belongs to the HPPK family.</text>
</comment>
<dbReference type="PANTHER" id="PTHR43071:SF1">
    <property type="entry name" value="2-AMINO-4-HYDROXY-6-HYDROXYMETHYLDIHYDROPTERIDINE PYROPHOSPHOKINASE"/>
    <property type="match status" value="1"/>
</dbReference>
<evidence type="ECO:0000256" key="8">
    <source>
        <dbReference type="ARBA" id="ARBA00022840"/>
    </source>
</evidence>
<dbReference type="UniPathway" id="UPA00077">
    <property type="reaction ID" value="UER00155"/>
</dbReference>
<evidence type="ECO:0000256" key="5">
    <source>
        <dbReference type="ARBA" id="ARBA00022679"/>
    </source>
</evidence>
<dbReference type="GO" id="GO:0003848">
    <property type="term" value="F:2-amino-4-hydroxy-6-hydroxymethyldihydropteridine diphosphokinase activity"/>
    <property type="evidence" value="ECO:0007669"/>
    <property type="project" value="UniProtKB-EC"/>
</dbReference>
<dbReference type="SUPFAM" id="SSF55083">
    <property type="entry name" value="6-hydroxymethyl-7,8-dihydropterin pyrophosphokinase, HPPK"/>
    <property type="match status" value="1"/>
</dbReference>
<comment type="pathway">
    <text evidence="1">Cofactor biosynthesis; tetrahydrofolate biosynthesis; 2-amino-4-hydroxy-6-hydroxymethyl-7,8-dihydropteridine diphosphate from 7,8-dihydroneopterin triphosphate: step 4/4.</text>
</comment>
<name>A0A857FRF8_KOMXY</name>
<dbReference type="EC" id="2.7.6.3" evidence="3"/>
<proteinExistence type="inferred from homology"/>
<organism evidence="14 15">
    <name type="scientific">Komagataeibacter xylinus</name>
    <name type="common">Gluconacetobacter xylinus</name>
    <dbReference type="NCBI Taxonomy" id="28448"/>
    <lineage>
        <taxon>Bacteria</taxon>
        <taxon>Pseudomonadati</taxon>
        <taxon>Pseudomonadota</taxon>
        <taxon>Alphaproteobacteria</taxon>
        <taxon>Acetobacterales</taxon>
        <taxon>Acetobacteraceae</taxon>
        <taxon>Komagataeibacter</taxon>
    </lineage>
</organism>
<dbReference type="Pfam" id="PF01288">
    <property type="entry name" value="HPPK"/>
    <property type="match status" value="1"/>
</dbReference>
<keyword evidence="5 14" id="KW-0808">Transferase</keyword>
<sequence length="181" mass="19052">MPQSISCITDTFIAVGANLPRESGETAAMTCLWAVGELARIPGLSVVGVSAWYESAPVPPSGQPPYVNGVVRMAGDVDPAWLLEQLHAIEAAAGRRRTVANAARPLDLDIISMGGLVRVAPDPILPHPRATRRAFVLLPLRDVMPDWCDPVTGQGIDAFLPGVAGQQIRRMAEAEGASGPA</sequence>
<feature type="domain" description="7,8-dihydro-6-hydroxymethylpterin-pyrophosphokinase" evidence="13">
    <location>
        <begin position="12"/>
        <end position="145"/>
    </location>
</feature>
<protein>
    <recommendedName>
        <fullName evidence="4">2-amino-4-hydroxy-6-hydroxymethyldihydropteridine pyrophosphokinase</fullName>
        <ecNumber evidence="3">2.7.6.3</ecNumber>
    </recommendedName>
    <alternativeName>
        <fullName evidence="11">6-hydroxymethyl-7,8-dihydropterin pyrophosphokinase</fullName>
    </alternativeName>
    <alternativeName>
        <fullName evidence="12">7,8-dihydro-6-hydroxymethylpterin-pyrophosphokinase</fullName>
    </alternativeName>
</protein>
<keyword evidence="9" id="KW-0289">Folate biosynthesis</keyword>
<evidence type="ECO:0000256" key="11">
    <source>
        <dbReference type="ARBA" id="ARBA00029766"/>
    </source>
</evidence>
<dbReference type="Proteomes" id="UP000464674">
    <property type="component" value="Chromosome"/>
</dbReference>